<dbReference type="GeneID" id="72072388"/>
<dbReference type="FunFam" id="3.90.550.20:FF:000004">
    <property type="entry name" value="Glycosyltransferase family 32 protein"/>
    <property type="match status" value="1"/>
</dbReference>
<feature type="compositionally biased region" description="Basic and acidic residues" evidence="2">
    <location>
        <begin position="467"/>
        <end position="486"/>
    </location>
</feature>
<keyword evidence="3" id="KW-0812">Transmembrane</keyword>
<dbReference type="KEGG" id="ptkz:JDV02_010444"/>
<dbReference type="AlphaFoldDB" id="A0A9Q8QSQ6"/>
<evidence type="ECO:0000313" key="5">
    <source>
        <dbReference type="Proteomes" id="UP000829364"/>
    </source>
</evidence>
<dbReference type="GO" id="GO:0000009">
    <property type="term" value="F:alpha-1,6-mannosyltransferase activity"/>
    <property type="evidence" value="ECO:0007669"/>
    <property type="project" value="InterPro"/>
</dbReference>
<protein>
    <recommendedName>
        <fullName evidence="6">Initiation-specific alpha-1,6-mannosyltransferase</fullName>
    </recommendedName>
</protein>
<dbReference type="InterPro" id="IPR039367">
    <property type="entry name" value="Och1-like"/>
</dbReference>
<evidence type="ECO:0000256" key="1">
    <source>
        <dbReference type="ARBA" id="ARBA00009003"/>
    </source>
</evidence>
<proteinExistence type="inferred from homology"/>
<dbReference type="GO" id="GO:0000136">
    <property type="term" value="C:mannan polymerase complex"/>
    <property type="evidence" value="ECO:0007669"/>
    <property type="project" value="TreeGrafter"/>
</dbReference>
<keyword evidence="3" id="KW-1133">Transmembrane helix</keyword>
<dbReference type="InterPro" id="IPR007577">
    <property type="entry name" value="GlycoTrfase_DXD_sugar-bd_CS"/>
</dbReference>
<dbReference type="Pfam" id="PF04488">
    <property type="entry name" value="Gly_transf_sug"/>
    <property type="match status" value="1"/>
</dbReference>
<keyword evidence="5" id="KW-1185">Reference proteome</keyword>
<accession>A0A9Q8QSQ6</accession>
<evidence type="ECO:0000313" key="4">
    <source>
        <dbReference type="EMBL" id="UNI24717.1"/>
    </source>
</evidence>
<reference evidence="4" key="1">
    <citation type="submission" date="2021-11" db="EMBL/GenBank/DDBJ databases">
        <title>Purpureocillium_takamizusanense_genome.</title>
        <authorList>
            <person name="Nguyen N.-H."/>
        </authorList>
    </citation>
    <scope>NUCLEOTIDE SEQUENCE</scope>
    <source>
        <strain evidence="4">PT3</strain>
    </source>
</reference>
<evidence type="ECO:0000256" key="2">
    <source>
        <dbReference type="SAM" id="MobiDB-lite"/>
    </source>
</evidence>
<dbReference type="SUPFAM" id="SSF53448">
    <property type="entry name" value="Nucleotide-diphospho-sugar transferases"/>
    <property type="match status" value="1"/>
</dbReference>
<dbReference type="PANTHER" id="PTHR31834:SF8">
    <property type="entry name" value="TRANSFERASE, PUTATIVE (AFU_ORTHOLOGUE AFUA_6G14040)-RELATED"/>
    <property type="match status" value="1"/>
</dbReference>
<feature type="compositionally biased region" description="Low complexity" evidence="2">
    <location>
        <begin position="425"/>
        <end position="448"/>
    </location>
</feature>
<comment type="similarity">
    <text evidence="1">Belongs to the glycosyltransferase 32 family.</text>
</comment>
<gene>
    <name evidence="4" type="ORF">JDV02_010444</name>
</gene>
<evidence type="ECO:0008006" key="6">
    <source>
        <dbReference type="Google" id="ProtNLM"/>
    </source>
</evidence>
<feature type="transmembrane region" description="Helical" evidence="3">
    <location>
        <begin position="39"/>
        <end position="61"/>
    </location>
</feature>
<dbReference type="Gene3D" id="3.90.550.20">
    <property type="match status" value="1"/>
</dbReference>
<dbReference type="RefSeq" id="XP_047848198.1">
    <property type="nucleotide sequence ID" value="XM_047992185.1"/>
</dbReference>
<evidence type="ECO:0000256" key="3">
    <source>
        <dbReference type="SAM" id="Phobius"/>
    </source>
</evidence>
<sequence length="500" mass="56701">MDTPPLTPTLQAKTFTKLGDKFSSRVGDLALPRRVKRVLPLYVGCALAVLVLLNLDFVALVPSPVAVLQRHETDLHPPPPPPLSPPTLALGVPGSSFPQKLWQTWKIDPLLFGIKETVRATTWLEKNPHMRYEVVTDASEVTYIEEHYGPRGLNRPDIIQFYRSINLPIIKADLLRYMILYAEGGVYTDIDVEALKPFHRFFPERHNELEYDLVVGIEVDEPQFRDHPILGQKSESFCQWTIISRPQHPVMMRLIENIMAWMHGVAKEQRVPISQVELTFDQVLTGTGPSAFTKAVMAEMNNNSPERKVTWDDFHSMTESKVVGRVLVLTVEALCAGSGHSDSGNHGSRNALVKHHYHASNWPSRHRRYSHPAFGQVEECNWNADCVRQWDKDVADFEQLSEQGKKDKIRERLLLLQPPAPPPQQQQQQPLALPEKQSEPQPELLNQPEQPPEQKPEQQEEPGAAEHASEQKMPEQLDHSEGHDGPDAQMEQPKPPEQAL</sequence>
<dbReference type="EMBL" id="CP086365">
    <property type="protein sequence ID" value="UNI24717.1"/>
    <property type="molecule type" value="Genomic_DNA"/>
</dbReference>
<name>A0A9Q8QSQ6_9HYPO</name>
<keyword evidence="3" id="KW-0472">Membrane</keyword>
<dbReference type="OrthoDB" id="409543at2759"/>
<dbReference type="Proteomes" id="UP000829364">
    <property type="component" value="Chromosome 12"/>
</dbReference>
<dbReference type="InterPro" id="IPR029044">
    <property type="entry name" value="Nucleotide-diphossugar_trans"/>
</dbReference>
<organism evidence="4 5">
    <name type="scientific">Purpureocillium takamizusanense</name>
    <dbReference type="NCBI Taxonomy" id="2060973"/>
    <lineage>
        <taxon>Eukaryota</taxon>
        <taxon>Fungi</taxon>
        <taxon>Dikarya</taxon>
        <taxon>Ascomycota</taxon>
        <taxon>Pezizomycotina</taxon>
        <taxon>Sordariomycetes</taxon>
        <taxon>Hypocreomycetidae</taxon>
        <taxon>Hypocreales</taxon>
        <taxon>Ophiocordycipitaceae</taxon>
        <taxon>Purpureocillium</taxon>
    </lineage>
</organism>
<feature type="region of interest" description="Disordered" evidence="2">
    <location>
        <begin position="418"/>
        <end position="500"/>
    </location>
</feature>
<dbReference type="GO" id="GO:0006487">
    <property type="term" value="P:protein N-linked glycosylation"/>
    <property type="evidence" value="ECO:0007669"/>
    <property type="project" value="TreeGrafter"/>
</dbReference>
<dbReference type="PANTHER" id="PTHR31834">
    <property type="entry name" value="INITIATION-SPECIFIC ALPHA-1,6-MANNOSYLTRANSFERASE"/>
    <property type="match status" value="1"/>
</dbReference>